<feature type="transmembrane region" description="Helical" evidence="6">
    <location>
        <begin position="83"/>
        <end position="103"/>
    </location>
</feature>
<evidence type="ECO:0000256" key="3">
    <source>
        <dbReference type="ARBA" id="ARBA00022692"/>
    </source>
</evidence>
<dbReference type="InterPro" id="IPR003740">
    <property type="entry name" value="YitT"/>
</dbReference>
<feature type="domain" description="DUF2179" evidence="7">
    <location>
        <begin position="224"/>
        <end position="277"/>
    </location>
</feature>
<evidence type="ECO:0000256" key="6">
    <source>
        <dbReference type="SAM" id="Phobius"/>
    </source>
</evidence>
<dbReference type="Pfam" id="PF10035">
    <property type="entry name" value="DUF2179"/>
    <property type="match status" value="1"/>
</dbReference>
<dbReference type="Gene3D" id="3.30.70.120">
    <property type="match status" value="1"/>
</dbReference>
<gene>
    <name evidence="8" type="ORF">LRB_1556</name>
</gene>
<comment type="subcellular location">
    <subcellularLocation>
        <location evidence="1">Cell membrane</location>
        <topology evidence="1">Multi-pass membrane protein</topology>
    </subcellularLocation>
</comment>
<keyword evidence="2" id="KW-1003">Cell membrane</keyword>
<feature type="transmembrane region" description="Helical" evidence="6">
    <location>
        <begin position="51"/>
        <end position="74"/>
    </location>
</feature>
<evidence type="ECO:0000259" key="7">
    <source>
        <dbReference type="Pfam" id="PF10035"/>
    </source>
</evidence>
<protein>
    <recommendedName>
        <fullName evidence="7">DUF2179 domain-containing protein</fullName>
    </recommendedName>
</protein>
<feature type="transmembrane region" description="Helical" evidence="6">
    <location>
        <begin position="12"/>
        <end position="31"/>
    </location>
</feature>
<dbReference type="AlphaFoldDB" id="A0A837IN73"/>
<dbReference type="PANTHER" id="PTHR33545:SF5">
    <property type="entry name" value="UPF0750 MEMBRANE PROTEIN YITT"/>
    <property type="match status" value="1"/>
</dbReference>
<dbReference type="PIRSF" id="PIRSF006483">
    <property type="entry name" value="Membrane_protein_YitT"/>
    <property type="match status" value="1"/>
</dbReference>
<evidence type="ECO:0000256" key="4">
    <source>
        <dbReference type="ARBA" id="ARBA00022989"/>
    </source>
</evidence>
<organism evidence="8 9">
    <name type="scientific">Ligilactobacillus ruminis</name>
    <dbReference type="NCBI Taxonomy" id="1623"/>
    <lineage>
        <taxon>Bacteria</taxon>
        <taxon>Bacillati</taxon>
        <taxon>Bacillota</taxon>
        <taxon>Bacilli</taxon>
        <taxon>Lactobacillales</taxon>
        <taxon>Lactobacillaceae</taxon>
        <taxon>Ligilactobacillus</taxon>
    </lineage>
</organism>
<dbReference type="InterPro" id="IPR051461">
    <property type="entry name" value="UPF0750_membrane"/>
</dbReference>
<evidence type="ECO:0000313" key="8">
    <source>
        <dbReference type="EMBL" id="KLA44788.1"/>
    </source>
</evidence>
<keyword evidence="3 6" id="KW-0812">Transmembrane</keyword>
<dbReference type="InterPro" id="IPR015867">
    <property type="entry name" value="N-reg_PII/ATP_PRibTrfase_C"/>
</dbReference>
<comment type="caution">
    <text evidence="8">The sequence shown here is derived from an EMBL/GenBank/DDBJ whole genome shotgun (WGS) entry which is preliminary data.</text>
</comment>
<dbReference type="InterPro" id="IPR019264">
    <property type="entry name" value="DUF2179"/>
</dbReference>
<evidence type="ECO:0000256" key="5">
    <source>
        <dbReference type="ARBA" id="ARBA00023136"/>
    </source>
</evidence>
<evidence type="ECO:0000313" key="9">
    <source>
        <dbReference type="Proteomes" id="UP000035618"/>
    </source>
</evidence>
<accession>A0A837IN73</accession>
<proteinExistence type="predicted"/>
<feature type="transmembrane region" description="Helical" evidence="6">
    <location>
        <begin position="175"/>
        <end position="194"/>
    </location>
</feature>
<dbReference type="CDD" id="cd16380">
    <property type="entry name" value="YitT_C"/>
    <property type="match status" value="1"/>
</dbReference>
<keyword evidence="5 6" id="KW-0472">Membrane</keyword>
<evidence type="ECO:0000256" key="2">
    <source>
        <dbReference type="ARBA" id="ARBA00022475"/>
    </source>
</evidence>
<dbReference type="PANTHER" id="PTHR33545">
    <property type="entry name" value="UPF0750 MEMBRANE PROTEIN YITT-RELATED"/>
    <property type="match status" value="1"/>
</dbReference>
<dbReference type="GO" id="GO:0005886">
    <property type="term" value="C:plasma membrane"/>
    <property type="evidence" value="ECO:0007669"/>
    <property type="project" value="UniProtKB-SubCell"/>
</dbReference>
<dbReference type="Pfam" id="PF02588">
    <property type="entry name" value="YitT_membrane"/>
    <property type="match status" value="1"/>
</dbReference>
<feature type="transmembrane region" description="Helical" evidence="6">
    <location>
        <begin position="148"/>
        <end position="169"/>
    </location>
</feature>
<keyword evidence="4 6" id="KW-1133">Transmembrane helix</keyword>
<evidence type="ECO:0000256" key="1">
    <source>
        <dbReference type="ARBA" id="ARBA00004651"/>
    </source>
</evidence>
<feature type="transmembrane region" description="Helical" evidence="6">
    <location>
        <begin position="109"/>
        <end position="128"/>
    </location>
</feature>
<sequence>MVIEMKKKILSLAKILFGVALTDIAMGMIVLPQNFAVGGVTGLSVLLSKSIPLSVSMIVLFCNAILFILGYIFVGRKFILKTLLVSIAFPIGLDICQHINFLLPLKSDPLVSAIIAGLLVGIGSGLVLKGDGSNGGFDILGVIFNKYFKISVAVVMNICDCLVLLAQAIQKDFMQNVYGLIVIFICAFAVNRVLSYGQSQCEIMIMSKEHIKIKQRIYEEVDAGLTLLHAESGYLSEKMKVIMVVTQYKKIAKVKQIAVSEDPTAFVFVSDVHSVSGKGYTISR</sequence>
<name>A0A837IN73_9LACO</name>
<dbReference type="Proteomes" id="UP000035618">
    <property type="component" value="Unassembled WGS sequence"/>
</dbReference>
<reference evidence="8 9" key="1">
    <citation type="journal article" date="2015" name="BMC Microbiol.">
        <title>Lactobacillus ruminis strains cluster according to their mammalian gut source.</title>
        <authorList>
            <person name="O' Donnell M.M."/>
            <person name="Harris H.M."/>
            <person name="Lynch D.B."/>
            <person name="Ross R.P."/>
            <person name="O'Toole P.W."/>
        </authorList>
    </citation>
    <scope>NUCLEOTIDE SEQUENCE [LARGE SCALE GENOMIC DNA]</scope>
    <source>
        <strain evidence="8 9">ATCC 27780</strain>
    </source>
</reference>
<dbReference type="EMBL" id="JHAJ01000113">
    <property type="protein sequence ID" value="KLA44788.1"/>
    <property type="molecule type" value="Genomic_DNA"/>
</dbReference>